<sequence length="218" mass="23719">QFLTIFCFLRYAVICGANKGIGLESVRQLASNGFIVVLTTRDGKRGLEAVEKLKEFDLSGRVVFHQLDVANPGTVASLADFIKTQFGKLDILVNNAGIFGSIVDVDTFKAAVASGAMERGEVDLSKLVTETYELTEECLQINYYGAKRTAEALIPLLQLTDSPRIVNVSSGLGKLNNIPSDWARGVFSSTLKRSVAVISDFLKILGSPTRLESVSKRR</sequence>
<dbReference type="Proteomes" id="UP000515124">
    <property type="component" value="Unplaced"/>
</dbReference>
<evidence type="ECO:0000313" key="5">
    <source>
        <dbReference type="Proteomes" id="UP000515124"/>
    </source>
</evidence>
<evidence type="ECO:0000256" key="4">
    <source>
        <dbReference type="SAM" id="SignalP"/>
    </source>
</evidence>
<feature type="chain" id="PRO_5027768223" evidence="4">
    <location>
        <begin position="18"/>
        <end position="218"/>
    </location>
</feature>
<organism evidence="5 6">
    <name type="scientific">Prunus avium</name>
    <name type="common">Cherry</name>
    <name type="synonym">Cerasus avium</name>
    <dbReference type="NCBI Taxonomy" id="42229"/>
    <lineage>
        <taxon>Eukaryota</taxon>
        <taxon>Viridiplantae</taxon>
        <taxon>Streptophyta</taxon>
        <taxon>Embryophyta</taxon>
        <taxon>Tracheophyta</taxon>
        <taxon>Spermatophyta</taxon>
        <taxon>Magnoliopsida</taxon>
        <taxon>eudicotyledons</taxon>
        <taxon>Gunneridae</taxon>
        <taxon>Pentapetalae</taxon>
        <taxon>rosids</taxon>
        <taxon>fabids</taxon>
        <taxon>Rosales</taxon>
        <taxon>Rosaceae</taxon>
        <taxon>Amygdaloideae</taxon>
        <taxon>Amygdaleae</taxon>
        <taxon>Prunus</taxon>
    </lineage>
</organism>
<dbReference type="GO" id="GO:0016020">
    <property type="term" value="C:membrane"/>
    <property type="evidence" value="ECO:0007669"/>
    <property type="project" value="TreeGrafter"/>
</dbReference>
<keyword evidence="5" id="KW-1185">Reference proteome</keyword>
<dbReference type="PANTHER" id="PTHR43490">
    <property type="entry name" value="(+)-NEOMENTHOL DEHYDROGENASE"/>
    <property type="match status" value="1"/>
</dbReference>
<keyword evidence="3" id="KW-0560">Oxidoreductase</keyword>
<keyword evidence="4" id="KW-0732">Signal</keyword>
<dbReference type="InterPro" id="IPR002347">
    <property type="entry name" value="SDR_fam"/>
</dbReference>
<dbReference type="Gene3D" id="3.40.50.720">
    <property type="entry name" value="NAD(P)-binding Rossmann-like Domain"/>
    <property type="match status" value="1"/>
</dbReference>
<dbReference type="RefSeq" id="XP_021817013.1">
    <property type="nucleotide sequence ID" value="XM_021961321.1"/>
</dbReference>
<dbReference type="SUPFAM" id="SSF51735">
    <property type="entry name" value="NAD(P)-binding Rossmann-fold domains"/>
    <property type="match status" value="1"/>
</dbReference>
<gene>
    <name evidence="6" type="primary">LOC110759270</name>
</gene>
<feature type="non-terminal residue" evidence="6">
    <location>
        <position position="1"/>
    </location>
</feature>
<dbReference type="InterPro" id="IPR036291">
    <property type="entry name" value="NAD(P)-bd_dom_sf"/>
</dbReference>
<dbReference type="GeneID" id="110759270"/>
<keyword evidence="2" id="KW-0521">NADP</keyword>
<dbReference type="Pfam" id="PF00106">
    <property type="entry name" value="adh_short"/>
    <property type="match status" value="1"/>
</dbReference>
<evidence type="ECO:0000256" key="2">
    <source>
        <dbReference type="ARBA" id="ARBA00022857"/>
    </source>
</evidence>
<name>A0A6P5STK8_PRUAV</name>
<evidence type="ECO:0000256" key="3">
    <source>
        <dbReference type="ARBA" id="ARBA00023002"/>
    </source>
</evidence>
<proteinExistence type="inferred from homology"/>
<feature type="signal peptide" evidence="4">
    <location>
        <begin position="1"/>
        <end position="17"/>
    </location>
</feature>
<evidence type="ECO:0000256" key="1">
    <source>
        <dbReference type="ARBA" id="ARBA00006484"/>
    </source>
</evidence>
<reference evidence="6" key="1">
    <citation type="submission" date="2025-08" db="UniProtKB">
        <authorList>
            <consortium name="RefSeq"/>
        </authorList>
    </citation>
    <scope>IDENTIFICATION</scope>
</reference>
<evidence type="ECO:0000313" key="6">
    <source>
        <dbReference type="RefSeq" id="XP_021817013.1"/>
    </source>
</evidence>
<dbReference type="GO" id="GO:0016491">
    <property type="term" value="F:oxidoreductase activity"/>
    <property type="evidence" value="ECO:0007669"/>
    <property type="project" value="UniProtKB-KW"/>
</dbReference>
<dbReference type="KEGG" id="pavi:110759270"/>
<comment type="similarity">
    <text evidence="1">Belongs to the short-chain dehydrogenases/reductases (SDR) family.</text>
</comment>
<protein>
    <submittedName>
        <fullName evidence="6">(+)-neomenthol dehydrogenase-like</fullName>
    </submittedName>
</protein>
<dbReference type="AlphaFoldDB" id="A0A6P5STK8"/>
<accession>A0A6P5STK8</accession>
<dbReference type="PRINTS" id="PR00081">
    <property type="entry name" value="GDHRDH"/>
</dbReference>
<dbReference type="PANTHER" id="PTHR43490:SF98">
    <property type="entry name" value="OS02G0640600 PROTEIN"/>
    <property type="match status" value="1"/>
</dbReference>